<dbReference type="RefSeq" id="WP_073606020.1">
    <property type="nucleotide sequence ID" value="NZ_FQXZ01000049.1"/>
</dbReference>
<accession>A0A1M6ECE6</accession>
<proteinExistence type="predicted"/>
<sequence length="226" mass="25992">MFGIFKKKNQNKPAEKDEAEQVSAEGLNEPQWYEAGVGNPFNERILDIRTITLNMMATTKEKWISENFTQSRSDNGEKYTDSEIDEATAFPCDIHYPHNGATLEGVVFKSDSMDVKWDIYAYGAWFYFVRSWTSELVYKVHYQNMGNELIFDRIVTANPGSGELHAQNIHSMMLTHVLGRVWPYRIPDELKGKNETDIALYLFTQFGCKATLATDANILKIQLEKR</sequence>
<dbReference type="STRING" id="1216006.VA7868_04426"/>
<keyword evidence="3" id="KW-1185">Reference proteome</keyword>
<gene>
    <name evidence="2" type="ORF">VA7868_04426</name>
</gene>
<name>A0A1M6ECE6_9VIBR</name>
<feature type="compositionally biased region" description="Basic residues" evidence="1">
    <location>
        <begin position="1"/>
        <end position="10"/>
    </location>
</feature>
<reference evidence="2 3" key="1">
    <citation type="submission" date="2016-11" db="EMBL/GenBank/DDBJ databases">
        <authorList>
            <person name="Jaros S."/>
            <person name="Januszkiewicz K."/>
            <person name="Wedrychowicz H."/>
        </authorList>
    </citation>
    <scope>NUCLEOTIDE SEQUENCE [LARGE SCALE GENOMIC DNA]</scope>
    <source>
        <strain evidence="2 3">CECT 7868</strain>
    </source>
</reference>
<dbReference type="AlphaFoldDB" id="A0A1M6ECE6"/>
<dbReference type="Proteomes" id="UP000184608">
    <property type="component" value="Unassembled WGS sequence"/>
</dbReference>
<feature type="region of interest" description="Disordered" evidence="1">
    <location>
        <begin position="1"/>
        <end position="24"/>
    </location>
</feature>
<dbReference type="EMBL" id="FQXZ01000049">
    <property type="protein sequence ID" value="SHI83111.1"/>
    <property type="molecule type" value="Genomic_DNA"/>
</dbReference>
<evidence type="ECO:0000313" key="2">
    <source>
        <dbReference type="EMBL" id="SHI83111.1"/>
    </source>
</evidence>
<evidence type="ECO:0000256" key="1">
    <source>
        <dbReference type="SAM" id="MobiDB-lite"/>
    </source>
</evidence>
<organism evidence="2 3">
    <name type="scientific">Vibrio aerogenes CECT 7868</name>
    <dbReference type="NCBI Taxonomy" id="1216006"/>
    <lineage>
        <taxon>Bacteria</taxon>
        <taxon>Pseudomonadati</taxon>
        <taxon>Pseudomonadota</taxon>
        <taxon>Gammaproteobacteria</taxon>
        <taxon>Vibrionales</taxon>
        <taxon>Vibrionaceae</taxon>
        <taxon>Vibrio</taxon>
    </lineage>
</organism>
<dbReference type="OrthoDB" id="9153188at2"/>
<protein>
    <submittedName>
        <fullName evidence="2">Uncharacterized protein</fullName>
    </submittedName>
</protein>
<evidence type="ECO:0000313" key="3">
    <source>
        <dbReference type="Proteomes" id="UP000184608"/>
    </source>
</evidence>